<dbReference type="InterPro" id="IPR011749">
    <property type="entry name" value="CHP02243"/>
</dbReference>
<keyword evidence="3" id="KW-1185">Reference proteome</keyword>
<evidence type="ECO:0000313" key="3">
    <source>
        <dbReference type="Proteomes" id="UP000632222"/>
    </source>
</evidence>
<accession>A0ABQ2CYG9</accession>
<sequence length="705" mass="77753">MPLKPPVLEDKKYADLVQEALARIPVHNPEWTNFSKADPGVTLLELFAFMTETLLYRANLIPERNRLKFLSLLGMGLQEAQAASGLVSLKADALEEVRQETLLRAGSIPFRATHGLKVLPLEARVFYKQQITPDAALLQAYQDLYASYPDHELTLYQVTPILDDLLSRVGARDSADGAVWLGLFLPEGSKDTRDAFLKKHTGEKLTLGVVPSYDLKKVRVDQKRDQLPFTIDLPSLKNDQLTFRTLPARLLQDTVTAPFTLEVTLPTFDTDWNDLDPLEAGVGLMPPDLEDTQLKEKLLGWLRINLQGSEFQLAAVQVNGLKITQEEWVYSEILPDGTGEPDQVVRLSRAPVLPRSVAVHVRAGNETQTWTRVNDLHEAAPEVILPDPTLPPAVKKVYQEQSRVFVLDAESGEIHFGNGLRGTRPAPQSQIRADYAYSVGARGNLGEKAISSIEHPRIKVLHSYPTWGGADAEKVQDAEKRIPQLFQHGQRAVTAEDFKNLTYSTPGIEVGRVELLSQKTPGTVRLLVVPQHDAAHMDAPMPDTLFLQAVCDHLDPRRLVTTEVVVYPPRYRQILVSIGLEAQPGVAFSQVQDDVKAALRAFLSPLPSANQTGWAMKKPVRAMELLATVNRVASVQYAQDVLLAEVGTPNPTQTVTLQEDEFPLLAALSISVGDPLPLEDLAPSAPDTPDRLLVSVPSSKVKGCG</sequence>
<evidence type="ECO:0000313" key="2">
    <source>
        <dbReference type="EMBL" id="GGJ33382.1"/>
    </source>
</evidence>
<feature type="region of interest" description="Disordered" evidence="1">
    <location>
        <begin position="682"/>
        <end position="705"/>
    </location>
</feature>
<name>A0ABQ2CYG9_9DEIO</name>
<reference evidence="3" key="1">
    <citation type="journal article" date="2019" name="Int. J. Syst. Evol. Microbiol.">
        <title>The Global Catalogue of Microorganisms (GCM) 10K type strain sequencing project: providing services to taxonomists for standard genome sequencing and annotation.</title>
        <authorList>
            <consortium name="The Broad Institute Genomics Platform"/>
            <consortium name="The Broad Institute Genome Sequencing Center for Infectious Disease"/>
            <person name="Wu L."/>
            <person name="Ma J."/>
        </authorList>
    </citation>
    <scope>NUCLEOTIDE SEQUENCE [LARGE SCALE GENOMIC DNA]</scope>
    <source>
        <strain evidence="3">JCM 14370</strain>
    </source>
</reference>
<dbReference type="Proteomes" id="UP000632222">
    <property type="component" value="Unassembled WGS sequence"/>
</dbReference>
<dbReference type="NCBIfam" id="TIGR02243">
    <property type="entry name" value="putative baseplate assembly protein"/>
    <property type="match status" value="1"/>
</dbReference>
<organism evidence="2 3">
    <name type="scientific">Deinococcus roseus</name>
    <dbReference type="NCBI Taxonomy" id="392414"/>
    <lineage>
        <taxon>Bacteria</taxon>
        <taxon>Thermotogati</taxon>
        <taxon>Deinococcota</taxon>
        <taxon>Deinococci</taxon>
        <taxon>Deinococcales</taxon>
        <taxon>Deinococcaceae</taxon>
        <taxon>Deinococcus</taxon>
    </lineage>
</organism>
<evidence type="ECO:0000256" key="1">
    <source>
        <dbReference type="SAM" id="MobiDB-lite"/>
    </source>
</evidence>
<dbReference type="EMBL" id="BMOD01000005">
    <property type="protein sequence ID" value="GGJ33382.1"/>
    <property type="molecule type" value="Genomic_DNA"/>
</dbReference>
<dbReference type="RefSeq" id="WP_189002494.1">
    <property type="nucleotide sequence ID" value="NZ_BMOD01000005.1"/>
</dbReference>
<gene>
    <name evidence="2" type="ORF">GCM10008938_19540</name>
</gene>
<proteinExistence type="predicted"/>
<comment type="caution">
    <text evidence="2">The sequence shown here is derived from an EMBL/GenBank/DDBJ whole genome shotgun (WGS) entry which is preliminary data.</text>
</comment>
<protein>
    <submittedName>
        <fullName evidence="2">Baseplate assembly protein</fullName>
    </submittedName>
</protein>